<evidence type="ECO:0000256" key="2">
    <source>
        <dbReference type="ARBA" id="ARBA00023015"/>
    </source>
</evidence>
<keyword evidence="3" id="KW-0731">Sigma factor</keyword>
<evidence type="ECO:0000256" key="3">
    <source>
        <dbReference type="ARBA" id="ARBA00023082"/>
    </source>
</evidence>
<dbReference type="GO" id="GO:0006352">
    <property type="term" value="P:DNA-templated transcription initiation"/>
    <property type="evidence" value="ECO:0007669"/>
    <property type="project" value="InterPro"/>
</dbReference>
<evidence type="ECO:0000256" key="1">
    <source>
        <dbReference type="ARBA" id="ARBA00007788"/>
    </source>
</evidence>
<dbReference type="SUPFAM" id="SSF88946">
    <property type="entry name" value="Sigma2 domain of RNA polymerase sigma factors"/>
    <property type="match status" value="1"/>
</dbReference>
<dbReference type="InterPro" id="IPR014284">
    <property type="entry name" value="RNA_pol_sigma-70_dom"/>
</dbReference>
<keyword evidence="4" id="KW-0238">DNA-binding</keyword>
<dbReference type="PANTHER" id="PTHR30603:SF47">
    <property type="entry name" value="RNA POLYMERASE SIGMA FACTOR SIGD, CHLOROPLASTIC"/>
    <property type="match status" value="1"/>
</dbReference>
<dbReference type="CDD" id="cd06171">
    <property type="entry name" value="Sigma70_r4"/>
    <property type="match status" value="1"/>
</dbReference>
<dbReference type="PROSITE" id="PS00715">
    <property type="entry name" value="SIGMA70_1"/>
    <property type="match status" value="1"/>
</dbReference>
<dbReference type="AlphaFoldDB" id="A0AA38FBN7"/>
<gene>
    <name evidence="8" type="ORF">KI387_011802</name>
</gene>
<evidence type="ECO:0000256" key="6">
    <source>
        <dbReference type="SAM" id="Coils"/>
    </source>
</evidence>
<evidence type="ECO:0000259" key="7">
    <source>
        <dbReference type="PROSITE" id="PS00715"/>
    </source>
</evidence>
<name>A0AA38FBN7_TAXCH</name>
<keyword evidence="9" id="KW-1185">Reference proteome</keyword>
<dbReference type="Pfam" id="PF04545">
    <property type="entry name" value="Sigma70_r4"/>
    <property type="match status" value="1"/>
</dbReference>
<keyword evidence="6" id="KW-0175">Coiled coil</keyword>
<reference evidence="8 9" key="1">
    <citation type="journal article" date="2021" name="Nat. Plants">
        <title>The Taxus genome provides insights into paclitaxel biosynthesis.</title>
        <authorList>
            <person name="Xiong X."/>
            <person name="Gou J."/>
            <person name="Liao Q."/>
            <person name="Li Y."/>
            <person name="Zhou Q."/>
            <person name="Bi G."/>
            <person name="Li C."/>
            <person name="Du R."/>
            <person name="Wang X."/>
            <person name="Sun T."/>
            <person name="Guo L."/>
            <person name="Liang H."/>
            <person name="Lu P."/>
            <person name="Wu Y."/>
            <person name="Zhang Z."/>
            <person name="Ro D.K."/>
            <person name="Shang Y."/>
            <person name="Huang S."/>
            <person name="Yan J."/>
        </authorList>
    </citation>
    <scope>NUCLEOTIDE SEQUENCE [LARGE SCALE GENOMIC DNA]</scope>
    <source>
        <strain evidence="8">Ta-2019</strain>
    </source>
</reference>
<dbReference type="Pfam" id="PF04542">
    <property type="entry name" value="Sigma70_r2"/>
    <property type="match status" value="1"/>
</dbReference>
<feature type="coiled-coil region" evidence="6">
    <location>
        <begin position="437"/>
        <end position="493"/>
    </location>
</feature>
<sequence length="505" mass="57293">MPRMSSVAFVGDPSNIVPASSVDIDNMSCNSKAVDQHTKASMDETTATEKLFNSEDTTLAAASAVVMGLAEAAMKAVKDAAALVDESENYEGIPSEEDLVRHEQASLIKKEKPQVVKALDHFLSQPIGEESSSNVARHFDFLPAFVSEHISKESMQLGKRIARRASRLKAGGNTIEVAATDMSAQEAWEFKHAVACLMDSSNALHILRDSLNSKLLTATEEAELSKGIQDLLKLERIREKLAEKIGQEPTLKKWAQAVGTDHKTLCSRLLVGKYCKKKIFKSNLGLVKYVANRYNGLGLSSEDLFQEGCIGLVHGIERFDYTMGFRFSTYAHWWIRRAMTRALSNSSRIVRYPTSFYFDMVRVNLTKTHFYQVHGRCPRIEQLAKITGLSVEKLRLMKSHTRIRRSTFRNFGEDRMITFKDIVTYQDIESPEVLFIKQELREEIAKSLNTLSEREREILRLRYGFDDDRPKPLREIEKLLSLSRERVRQLQKSSLRKIRDSSCSL</sequence>
<dbReference type="Gene3D" id="1.10.601.10">
    <property type="entry name" value="RNA Polymerase Primary Sigma Factor"/>
    <property type="match status" value="1"/>
</dbReference>
<dbReference type="GO" id="GO:0003677">
    <property type="term" value="F:DNA binding"/>
    <property type="evidence" value="ECO:0007669"/>
    <property type="project" value="UniProtKB-KW"/>
</dbReference>
<organism evidence="8 9">
    <name type="scientific">Taxus chinensis</name>
    <name type="common">Chinese yew</name>
    <name type="synonym">Taxus wallichiana var. chinensis</name>
    <dbReference type="NCBI Taxonomy" id="29808"/>
    <lineage>
        <taxon>Eukaryota</taxon>
        <taxon>Viridiplantae</taxon>
        <taxon>Streptophyta</taxon>
        <taxon>Embryophyta</taxon>
        <taxon>Tracheophyta</taxon>
        <taxon>Spermatophyta</taxon>
        <taxon>Pinopsida</taxon>
        <taxon>Pinidae</taxon>
        <taxon>Conifers II</taxon>
        <taxon>Cupressales</taxon>
        <taxon>Taxaceae</taxon>
        <taxon>Taxus</taxon>
    </lineage>
</organism>
<dbReference type="Gene3D" id="1.20.140.160">
    <property type="match status" value="1"/>
</dbReference>
<comment type="caution">
    <text evidence="8">The sequence shown here is derived from an EMBL/GenBank/DDBJ whole genome shotgun (WGS) entry which is preliminary data.</text>
</comment>
<feature type="domain" description="RNA polymerase sigma-70" evidence="7">
    <location>
        <begin position="303"/>
        <end position="316"/>
    </location>
</feature>
<protein>
    <recommendedName>
        <fullName evidence="7">RNA polymerase sigma-70 domain-containing protein</fullName>
    </recommendedName>
</protein>
<dbReference type="InterPro" id="IPR050239">
    <property type="entry name" value="Sigma-70_RNA_pol_init_factors"/>
</dbReference>
<evidence type="ECO:0000256" key="4">
    <source>
        <dbReference type="ARBA" id="ARBA00023125"/>
    </source>
</evidence>
<dbReference type="EMBL" id="JAHRHJ020000009">
    <property type="protein sequence ID" value="KAH9300219.1"/>
    <property type="molecule type" value="Genomic_DNA"/>
</dbReference>
<dbReference type="InterPro" id="IPR013324">
    <property type="entry name" value="RNA_pol_sigma_r3/r4-like"/>
</dbReference>
<dbReference type="InterPro" id="IPR013325">
    <property type="entry name" value="RNA_pol_sigma_r2"/>
</dbReference>
<dbReference type="InterPro" id="IPR007630">
    <property type="entry name" value="RNA_pol_sigma70_r4"/>
</dbReference>
<comment type="similarity">
    <text evidence="1">Belongs to the sigma-70 factor family.</text>
</comment>
<dbReference type="PANTHER" id="PTHR30603">
    <property type="entry name" value="RNA POLYMERASE SIGMA FACTOR RPO"/>
    <property type="match status" value="1"/>
</dbReference>
<dbReference type="SUPFAM" id="SSF88659">
    <property type="entry name" value="Sigma3 and sigma4 domains of RNA polymerase sigma factors"/>
    <property type="match status" value="2"/>
</dbReference>
<proteinExistence type="inferred from homology"/>
<evidence type="ECO:0000313" key="9">
    <source>
        <dbReference type="Proteomes" id="UP000824469"/>
    </source>
</evidence>
<evidence type="ECO:0000256" key="5">
    <source>
        <dbReference type="ARBA" id="ARBA00023163"/>
    </source>
</evidence>
<evidence type="ECO:0000313" key="8">
    <source>
        <dbReference type="EMBL" id="KAH9300219.1"/>
    </source>
</evidence>
<dbReference type="InterPro" id="IPR007627">
    <property type="entry name" value="RNA_pol_sigma70_r2"/>
</dbReference>
<dbReference type="PRINTS" id="PR00046">
    <property type="entry name" value="SIGMA70FCT"/>
</dbReference>
<feature type="non-terminal residue" evidence="8">
    <location>
        <position position="1"/>
    </location>
</feature>
<accession>A0AA38FBN7</accession>
<dbReference type="NCBIfam" id="TIGR02937">
    <property type="entry name" value="sigma70-ECF"/>
    <property type="match status" value="1"/>
</dbReference>
<dbReference type="GO" id="GO:0016987">
    <property type="term" value="F:sigma factor activity"/>
    <property type="evidence" value="ECO:0007669"/>
    <property type="project" value="UniProtKB-KW"/>
</dbReference>
<dbReference type="InterPro" id="IPR000943">
    <property type="entry name" value="RNA_pol_sigma70"/>
</dbReference>
<dbReference type="Proteomes" id="UP000824469">
    <property type="component" value="Unassembled WGS sequence"/>
</dbReference>
<keyword evidence="2" id="KW-0805">Transcription regulation</keyword>
<keyword evidence="5" id="KW-0804">Transcription</keyword>